<dbReference type="PANTHER" id="PTHR34294:SF1">
    <property type="entry name" value="TRANSCRIPTIONAL REGULATOR LSRR"/>
    <property type="match status" value="1"/>
</dbReference>
<dbReference type="Pfam" id="PF13412">
    <property type="entry name" value="HTH_24"/>
    <property type="match status" value="1"/>
</dbReference>
<dbReference type="Gene3D" id="1.10.10.60">
    <property type="entry name" value="Homeodomain-like"/>
    <property type="match status" value="1"/>
</dbReference>
<keyword evidence="3" id="KW-0238">DNA-binding</keyword>
<keyword evidence="4" id="KW-0804">Transcription</keyword>
<keyword evidence="7" id="KW-1185">Reference proteome</keyword>
<sequence>MEMKDDKRLLIKICKMYYEEDLTQSQIAKATGIYRTTVGRMLKKAREEGIVKITIDDHVGAHYDLERQLEQLLGLREVYICETNPGQAEEEKKKIVGKAGADILKRVVKDGDTVGFAWGTTMAGMIGEFHGVKKRSASFVPLVGGPGAMDTKYHVNSIVYSIASDFGGTPHFIDAAAVVEKKETKDEIVKSHYFKKIENLWNSLTVAAVGIGAPLSSSNMIWTGFYGDQDMECLKEKHAVGDICSRFFDRTGQLIETEINDRTIAIDINRLKNLEYSIGLAESHEKVPSIIGAAKGGYINILVTTAETAREIAEEVKNQK</sequence>
<organism evidence="6 7">
    <name type="scientific">Bacillus swezeyi</name>
    <dbReference type="NCBI Taxonomy" id="1925020"/>
    <lineage>
        <taxon>Bacteria</taxon>
        <taxon>Bacillati</taxon>
        <taxon>Bacillota</taxon>
        <taxon>Bacilli</taxon>
        <taxon>Bacillales</taxon>
        <taxon>Bacillaceae</taxon>
        <taxon>Bacillus</taxon>
    </lineage>
</organism>
<evidence type="ECO:0000313" key="6">
    <source>
        <dbReference type="EMBL" id="OMI08974.1"/>
    </source>
</evidence>
<dbReference type="EMBL" id="MTJL01000005">
    <property type="protein sequence ID" value="OMI08974.1"/>
    <property type="molecule type" value="Genomic_DNA"/>
</dbReference>
<proteinExistence type="inferred from homology"/>
<accession>A0A1R1S130</accession>
<dbReference type="Proteomes" id="UP000187367">
    <property type="component" value="Unassembled WGS sequence"/>
</dbReference>
<dbReference type="InterPro" id="IPR051054">
    <property type="entry name" value="SorC_transcr_regulators"/>
</dbReference>
<dbReference type="InterPro" id="IPR011991">
    <property type="entry name" value="ArsR-like_HTH"/>
</dbReference>
<dbReference type="GO" id="GO:0003677">
    <property type="term" value="F:DNA binding"/>
    <property type="evidence" value="ECO:0007669"/>
    <property type="project" value="UniProtKB-KW"/>
</dbReference>
<feature type="domain" description="Sugar-binding" evidence="5">
    <location>
        <begin position="59"/>
        <end position="312"/>
    </location>
</feature>
<comment type="similarity">
    <text evidence="1">Belongs to the SorC transcriptional regulatory family.</text>
</comment>
<keyword evidence="2" id="KW-0805">Transcription regulation</keyword>
<dbReference type="CDD" id="cd00090">
    <property type="entry name" value="HTH_ARSR"/>
    <property type="match status" value="1"/>
</dbReference>
<protein>
    <submittedName>
        <fullName evidence="6">Cro/Cl family transcriptional regulator</fullName>
    </submittedName>
</protein>
<reference evidence="6 7" key="1">
    <citation type="submission" date="2017-01" db="EMBL/GenBank/DDBJ databases">
        <title>Bacillus phylogenomics.</title>
        <authorList>
            <person name="Dunlap C."/>
        </authorList>
    </citation>
    <scope>NUCLEOTIDE SEQUENCE [LARGE SCALE GENOMIC DNA]</scope>
    <source>
        <strain evidence="6 7">NRRL B-41282</strain>
    </source>
</reference>
<evidence type="ECO:0000256" key="3">
    <source>
        <dbReference type="ARBA" id="ARBA00023125"/>
    </source>
</evidence>
<evidence type="ECO:0000259" key="5">
    <source>
        <dbReference type="Pfam" id="PF04198"/>
    </source>
</evidence>
<dbReference type="GO" id="GO:0030246">
    <property type="term" value="F:carbohydrate binding"/>
    <property type="evidence" value="ECO:0007669"/>
    <property type="project" value="InterPro"/>
</dbReference>
<dbReference type="PANTHER" id="PTHR34294">
    <property type="entry name" value="TRANSCRIPTIONAL REGULATOR-RELATED"/>
    <property type="match status" value="1"/>
</dbReference>
<accession>A0A1R1QWH5</accession>
<dbReference type="InterPro" id="IPR007324">
    <property type="entry name" value="Sugar-bd_dom_put"/>
</dbReference>
<evidence type="ECO:0000256" key="1">
    <source>
        <dbReference type="ARBA" id="ARBA00010466"/>
    </source>
</evidence>
<dbReference type="OrthoDB" id="58802at2"/>
<dbReference type="InterPro" id="IPR037171">
    <property type="entry name" value="NagB/RpiA_transferase-like"/>
</dbReference>
<dbReference type="RefSeq" id="WP_076759156.1">
    <property type="nucleotide sequence ID" value="NZ_JARMMH010000011.1"/>
</dbReference>
<evidence type="ECO:0000256" key="4">
    <source>
        <dbReference type="ARBA" id="ARBA00023163"/>
    </source>
</evidence>
<gene>
    <name evidence="6" type="ORF">BW143_02680</name>
</gene>
<dbReference type="Pfam" id="PF04198">
    <property type="entry name" value="Sugar-bind"/>
    <property type="match status" value="1"/>
</dbReference>
<comment type="caution">
    <text evidence="6">The sequence shown here is derived from an EMBL/GenBank/DDBJ whole genome shotgun (WGS) entry which is preliminary data.</text>
</comment>
<dbReference type="Gene3D" id="3.40.50.1360">
    <property type="match status" value="1"/>
</dbReference>
<evidence type="ECO:0000256" key="2">
    <source>
        <dbReference type="ARBA" id="ARBA00023015"/>
    </source>
</evidence>
<evidence type="ECO:0000313" key="7">
    <source>
        <dbReference type="Proteomes" id="UP000187367"/>
    </source>
</evidence>
<dbReference type="SUPFAM" id="SSF100950">
    <property type="entry name" value="NagB/RpiA/CoA transferase-like"/>
    <property type="match status" value="1"/>
</dbReference>
<name>A0A1R1QWH5_9BACI</name>
<dbReference type="AlphaFoldDB" id="A0A1R1QWH5"/>